<feature type="compositionally biased region" description="Low complexity" evidence="1">
    <location>
        <begin position="202"/>
        <end position="211"/>
    </location>
</feature>
<dbReference type="AlphaFoldDB" id="A0A371CIZ5"/>
<organism evidence="2 3">
    <name type="scientific">Lentinus brumalis</name>
    <dbReference type="NCBI Taxonomy" id="2498619"/>
    <lineage>
        <taxon>Eukaryota</taxon>
        <taxon>Fungi</taxon>
        <taxon>Dikarya</taxon>
        <taxon>Basidiomycota</taxon>
        <taxon>Agaricomycotina</taxon>
        <taxon>Agaricomycetes</taxon>
        <taxon>Polyporales</taxon>
        <taxon>Polyporaceae</taxon>
        <taxon>Lentinus</taxon>
    </lineage>
</organism>
<dbReference type="Proteomes" id="UP000256964">
    <property type="component" value="Unassembled WGS sequence"/>
</dbReference>
<proteinExistence type="predicted"/>
<sequence length="262" mass="28682">MPSRSAARSLPSQSSRVCGRALYECEIRLDWCRCPVLLLIASRHAQRSSRLPTFAVVHRRDRAQAPRLTATTCSSFVTLRRVEHYPGGVQESSRVRRTEYCMHISEHVTFRACRGTSSPVPSAELPADCARPVIARSSRDLPSARHSSPSLSILKTSRPVDPVVAVQSLCASRACLRESQAPSRLIYDAHQSGHSRGKTESSLRYSSPRASRASRRASPDKISVPAAASRAPSAVPATSPAPEALPTRHLRARPSRVARYAE</sequence>
<evidence type="ECO:0000313" key="3">
    <source>
        <dbReference type="Proteomes" id="UP000256964"/>
    </source>
</evidence>
<gene>
    <name evidence="2" type="ORF">OH76DRAFT_376270</name>
</gene>
<name>A0A371CIZ5_9APHY</name>
<dbReference type="EMBL" id="KZ857572">
    <property type="protein sequence ID" value="RDX40240.1"/>
    <property type="molecule type" value="Genomic_DNA"/>
</dbReference>
<protein>
    <submittedName>
        <fullName evidence="2">Uncharacterized protein</fullName>
    </submittedName>
</protein>
<evidence type="ECO:0000256" key="1">
    <source>
        <dbReference type="SAM" id="MobiDB-lite"/>
    </source>
</evidence>
<feature type="region of interest" description="Disordered" evidence="1">
    <location>
        <begin position="188"/>
        <end position="262"/>
    </location>
</feature>
<evidence type="ECO:0000313" key="2">
    <source>
        <dbReference type="EMBL" id="RDX40240.1"/>
    </source>
</evidence>
<accession>A0A371CIZ5</accession>
<keyword evidence="3" id="KW-1185">Reference proteome</keyword>
<reference evidence="2 3" key="1">
    <citation type="journal article" date="2018" name="Biotechnol. Biofuels">
        <title>Integrative visual omics of the white-rot fungus Polyporus brumalis exposes the biotechnological potential of its oxidative enzymes for delignifying raw plant biomass.</title>
        <authorList>
            <person name="Miyauchi S."/>
            <person name="Rancon A."/>
            <person name="Drula E."/>
            <person name="Hage H."/>
            <person name="Chaduli D."/>
            <person name="Favel A."/>
            <person name="Grisel S."/>
            <person name="Henrissat B."/>
            <person name="Herpoel-Gimbert I."/>
            <person name="Ruiz-Duenas F.J."/>
            <person name="Chevret D."/>
            <person name="Hainaut M."/>
            <person name="Lin J."/>
            <person name="Wang M."/>
            <person name="Pangilinan J."/>
            <person name="Lipzen A."/>
            <person name="Lesage-Meessen L."/>
            <person name="Navarro D."/>
            <person name="Riley R."/>
            <person name="Grigoriev I.V."/>
            <person name="Zhou S."/>
            <person name="Raouche S."/>
            <person name="Rosso M.N."/>
        </authorList>
    </citation>
    <scope>NUCLEOTIDE SEQUENCE [LARGE SCALE GENOMIC DNA]</scope>
    <source>
        <strain evidence="2 3">BRFM 1820</strain>
    </source>
</reference>
<feature type="compositionally biased region" description="Low complexity" evidence="1">
    <location>
        <begin position="223"/>
        <end position="244"/>
    </location>
</feature>